<dbReference type="GO" id="GO:0033235">
    <property type="term" value="P:positive regulation of protein sumoylation"/>
    <property type="evidence" value="ECO:0007669"/>
    <property type="project" value="EnsemblFungi"/>
</dbReference>
<dbReference type="GO" id="GO:0000775">
    <property type="term" value="C:chromosome, centromeric region"/>
    <property type="evidence" value="ECO:0007669"/>
    <property type="project" value="EnsemblFungi"/>
</dbReference>
<feature type="coiled-coil region" evidence="1">
    <location>
        <begin position="174"/>
        <end position="320"/>
    </location>
</feature>
<feature type="region of interest" description="Disordered" evidence="2">
    <location>
        <begin position="739"/>
        <end position="872"/>
    </location>
</feature>
<evidence type="ECO:0000313" key="3">
    <source>
        <dbReference type="EMBL" id="CCF58301.1"/>
    </source>
</evidence>
<feature type="compositionally biased region" description="Basic and acidic residues" evidence="2">
    <location>
        <begin position="773"/>
        <end position="785"/>
    </location>
</feature>
<dbReference type="PANTHER" id="PTHR23159:SF31">
    <property type="entry name" value="CENTROSOME-ASSOCIATED PROTEIN CEP250 ISOFORM X1"/>
    <property type="match status" value="1"/>
</dbReference>
<dbReference type="GeneID" id="13882880"/>
<dbReference type="GO" id="GO:0007129">
    <property type="term" value="P:homologous chromosome pairing at meiosis"/>
    <property type="evidence" value="ECO:0007669"/>
    <property type="project" value="EnsemblFungi"/>
</dbReference>
<name>H2AVA1_KAZAF</name>
<feature type="coiled-coil region" evidence="1">
    <location>
        <begin position="498"/>
        <end position="525"/>
    </location>
</feature>
<dbReference type="GO" id="GO:0000724">
    <property type="term" value="P:double-strand break repair via homologous recombination"/>
    <property type="evidence" value="ECO:0007669"/>
    <property type="project" value="EnsemblFungi"/>
</dbReference>
<gene>
    <name evidence="3" type="primary">KAFR0E01470</name>
    <name evidence="3" type="ORF">KAFR_0E01470</name>
</gene>
<feature type="coiled-coil region" evidence="1">
    <location>
        <begin position="600"/>
        <end position="739"/>
    </location>
</feature>
<dbReference type="GO" id="GO:0045128">
    <property type="term" value="P:negative regulation of reciprocal meiotic recombination"/>
    <property type="evidence" value="ECO:0007669"/>
    <property type="project" value="EnsemblFungi"/>
</dbReference>
<dbReference type="FunCoup" id="H2AVA1">
    <property type="interactions" value="421"/>
</dbReference>
<dbReference type="GO" id="GO:0032184">
    <property type="term" value="F:SUMO polymer binding"/>
    <property type="evidence" value="ECO:0007669"/>
    <property type="project" value="EnsemblFungi"/>
</dbReference>
<dbReference type="KEGG" id="kaf:KAFR_0E01470"/>
<dbReference type="OrthoDB" id="4036563at2759"/>
<dbReference type="Proteomes" id="UP000005220">
    <property type="component" value="Chromosome 5"/>
</dbReference>
<dbReference type="EMBL" id="HE650825">
    <property type="protein sequence ID" value="CCF58301.1"/>
    <property type="molecule type" value="Genomic_DNA"/>
</dbReference>
<organism evidence="3 4">
    <name type="scientific">Kazachstania africana (strain ATCC 22294 / BCRC 22015 / CBS 2517 / CECT 1963 / NBRC 1671 / NRRL Y-8276)</name>
    <name type="common">Yeast</name>
    <name type="synonym">Kluyveromyces africanus</name>
    <dbReference type="NCBI Taxonomy" id="1071382"/>
    <lineage>
        <taxon>Eukaryota</taxon>
        <taxon>Fungi</taxon>
        <taxon>Dikarya</taxon>
        <taxon>Ascomycota</taxon>
        <taxon>Saccharomycotina</taxon>
        <taxon>Saccharomycetes</taxon>
        <taxon>Saccharomycetales</taxon>
        <taxon>Saccharomycetaceae</taxon>
        <taxon>Kazachstania</taxon>
    </lineage>
</organism>
<dbReference type="GO" id="GO:0098530">
    <property type="term" value="P:positive regulation of strand invasion"/>
    <property type="evidence" value="ECO:0007669"/>
    <property type="project" value="EnsemblFungi"/>
</dbReference>
<dbReference type="AlphaFoldDB" id="H2AVA1"/>
<dbReference type="RefSeq" id="XP_003957436.1">
    <property type="nucleotide sequence ID" value="XM_003957387.1"/>
</dbReference>
<keyword evidence="1" id="KW-0175">Coiled coil</keyword>
<dbReference type="STRING" id="1071382.H2AVA1"/>
<evidence type="ECO:0000256" key="2">
    <source>
        <dbReference type="SAM" id="MobiDB-lite"/>
    </source>
</evidence>
<dbReference type="GO" id="GO:0000802">
    <property type="term" value="C:transverse filament"/>
    <property type="evidence" value="ECO:0007669"/>
    <property type="project" value="EnsemblFungi"/>
</dbReference>
<accession>H2AVA1</accession>
<keyword evidence="4" id="KW-1185">Reference proteome</keyword>
<protein>
    <submittedName>
        <fullName evidence="3">Uncharacterized protein</fullName>
    </submittedName>
</protein>
<dbReference type="eggNOG" id="ENOG502R6M6">
    <property type="taxonomic scope" value="Eukaryota"/>
</dbReference>
<proteinExistence type="predicted"/>
<dbReference type="PANTHER" id="PTHR23159">
    <property type="entry name" value="CENTROSOMAL PROTEIN 2"/>
    <property type="match status" value="1"/>
</dbReference>
<dbReference type="InParanoid" id="H2AVA1"/>
<dbReference type="HOGENOM" id="CLU_341332_0_0_1"/>
<evidence type="ECO:0000256" key="1">
    <source>
        <dbReference type="SAM" id="Coils"/>
    </source>
</evidence>
<dbReference type="GO" id="GO:0007131">
    <property type="term" value="P:reciprocal meiotic recombination"/>
    <property type="evidence" value="ECO:0007669"/>
    <property type="project" value="EnsemblFungi"/>
</dbReference>
<dbReference type="GO" id="GO:1990166">
    <property type="term" value="P:protein localization to site of double-strand break"/>
    <property type="evidence" value="ECO:0007669"/>
    <property type="project" value="EnsemblFungi"/>
</dbReference>
<sequence>MSNFFRDSSLGFKPRSNIFSKLRVKDPISAKYQNGNQEISLMEDEGDSSMINDILFTTNKDDTSFSEFNSTEPSKDAKGNIFQLNTSTPKVSKKSTIKSSDLVDDEDFEITEVRTVPNCKTAGSDGYENQVEKKIVPKPVLDAPTRREPTAMSNIDTSSNDVLLEAFTNTQRICVSLKHELQNQQTENTKLKSDLKSYQTDTRKIQDKITEYNDILTSLRDKSKELMEQKQNDKLKFQELRKTHENFESKIKSYREDIESLKTSLNSLKNLKKDTELQLAKKNQEIEYLQRELDDCSGQLSEEKIKNDNLLQNISDNKKEFATLLDQHFSEYKTYDREQIEELQRTMAENLKNELQTKLNTLASRSSTEWKNIAIELQEKYLKLVLIPLNLLPKTNNTNIPVTAYFPTLHLLSESIKEGCATQRKAHEETLRKLTEYSVCFTDVHEDILKQKENMLGVLTSSLDSTNESVQNGNNNLSSRIENMTSAILGYKDELIHCKTYEKAISELESQIAALQQQKMEHITALGMKEAQHEELIEKFEAQNNTIIEFEKTKADFNEKLNLSESKLNYFKNECAKLNETKMSDTANFENKIASQNRINNVLMSENDTLKQRITELEESKNNFEKDQNVKFENIQKFHEQLQKLNVEIVQMKAHELELAEENRALKKTIDDSRLNFDENVDELRYLKQQLVLLKAEKQELVAEKLELQDKYDSSEKIVKNMRKTVATLKTKVTAHEAEIKTSETTTHERQQQWQKKVDTKNPAVKKTVRSSSSERKLEGVEARRSKSASTIGPKHSNKTKTGKCSDEFDFPSSSSSNDDLELTNPSPIASKVVKRGPTIMRPPANTVRKKLLLVDDDDNSKTENKRKRRRN</sequence>
<reference evidence="3 4" key="1">
    <citation type="journal article" date="2011" name="Proc. Natl. Acad. Sci. U.S.A.">
        <title>Evolutionary erosion of yeast sex chromosomes by mating-type switching accidents.</title>
        <authorList>
            <person name="Gordon J.L."/>
            <person name="Armisen D."/>
            <person name="Proux-Wera E."/>
            <person name="Oheigeartaigh S.S."/>
            <person name="Byrne K.P."/>
            <person name="Wolfe K.H."/>
        </authorList>
    </citation>
    <scope>NUCLEOTIDE SEQUENCE [LARGE SCALE GENOMIC DNA]</scope>
    <source>
        <strain evidence="4">ATCC 22294 / BCRC 22015 / CBS 2517 / CECT 1963 / NBRC 1671 / NRRL Y-8276</strain>
    </source>
</reference>
<evidence type="ECO:0000313" key="4">
    <source>
        <dbReference type="Proteomes" id="UP000005220"/>
    </source>
</evidence>
<feature type="compositionally biased region" description="Basic and acidic residues" evidence="2">
    <location>
        <begin position="739"/>
        <end position="760"/>
    </location>
</feature>